<comment type="pathway">
    <text evidence="1 8">Amino-acid biosynthesis; L-lysine biosynthesis via DAP pathway; (S)-tetrahydrodipicolinate from L-aspartate: step 1/4.</text>
</comment>
<evidence type="ECO:0000256" key="5">
    <source>
        <dbReference type="ARBA" id="ARBA00022777"/>
    </source>
</evidence>
<dbReference type="GO" id="GO:0009088">
    <property type="term" value="P:threonine biosynthetic process"/>
    <property type="evidence" value="ECO:0007669"/>
    <property type="project" value="UniProtKB-UniPathway"/>
</dbReference>
<keyword evidence="6" id="KW-0067">ATP-binding</keyword>
<proteinExistence type="inferred from homology"/>
<dbReference type="UniPathway" id="UPA00051">
    <property type="reaction ID" value="UER00462"/>
</dbReference>
<evidence type="ECO:0000313" key="10">
    <source>
        <dbReference type="EMBL" id="CCG00118.1"/>
    </source>
</evidence>
<dbReference type="SUPFAM" id="SSF53633">
    <property type="entry name" value="Carbamate kinase-like"/>
    <property type="match status" value="1"/>
</dbReference>
<evidence type="ECO:0000256" key="8">
    <source>
        <dbReference type="RuleBase" id="RU004249"/>
    </source>
</evidence>
<organism evidence="10">
    <name type="scientific">uncultured Flavobacteriia bacterium</name>
    <dbReference type="NCBI Taxonomy" id="212695"/>
    <lineage>
        <taxon>Bacteria</taxon>
        <taxon>Pseudomonadati</taxon>
        <taxon>Bacteroidota</taxon>
        <taxon>Flavobacteriia</taxon>
        <taxon>environmental samples</taxon>
    </lineage>
</organism>
<dbReference type="GO" id="GO:0004072">
    <property type="term" value="F:aspartate kinase activity"/>
    <property type="evidence" value="ECO:0007669"/>
    <property type="project" value="UniProtKB-EC"/>
</dbReference>
<dbReference type="GO" id="GO:0005829">
    <property type="term" value="C:cytosol"/>
    <property type="evidence" value="ECO:0007669"/>
    <property type="project" value="TreeGrafter"/>
</dbReference>
<dbReference type="InterPro" id="IPR001341">
    <property type="entry name" value="Asp_kinase"/>
</dbReference>
<evidence type="ECO:0000256" key="7">
    <source>
        <dbReference type="RuleBase" id="RU003448"/>
    </source>
</evidence>
<dbReference type="InterPro" id="IPR001048">
    <property type="entry name" value="Asp/Glu/Uridylate_kinase"/>
</dbReference>
<dbReference type="GO" id="GO:0009089">
    <property type="term" value="P:lysine biosynthetic process via diaminopimelate"/>
    <property type="evidence" value="ECO:0007669"/>
    <property type="project" value="UniProtKB-UniPathway"/>
</dbReference>
<dbReference type="InterPro" id="IPR042199">
    <property type="entry name" value="AsparK_Bifunc_asparK/hSer_DH"/>
</dbReference>
<keyword evidence="5 7" id="KW-0418">Kinase</keyword>
<evidence type="ECO:0000256" key="4">
    <source>
        <dbReference type="ARBA" id="ARBA00022741"/>
    </source>
</evidence>
<dbReference type="InterPro" id="IPR036393">
    <property type="entry name" value="AceGlu_kinase-like_sf"/>
</dbReference>
<reference evidence="10" key="1">
    <citation type="journal article" date="2012" name="Environ. Microbiol.">
        <title>Genomic content of uncultured Bacteroidetes from contrasting oceanic provinces in the North Atlantic Ocean.</title>
        <authorList>
            <person name="Gomez-Pereira P.R."/>
            <person name="Schuler M."/>
            <person name="Fuchs B.M."/>
            <person name="Bennke C."/>
            <person name="Teeling H."/>
            <person name="Waldmann J."/>
            <person name="Richter M."/>
            <person name="Barbe V."/>
            <person name="Bataille E."/>
            <person name="Glockner F.O."/>
            <person name="Amann R."/>
        </authorList>
    </citation>
    <scope>NUCLEOTIDE SEQUENCE</scope>
</reference>
<evidence type="ECO:0000256" key="3">
    <source>
        <dbReference type="ARBA" id="ARBA00022679"/>
    </source>
</evidence>
<reference evidence="10" key="2">
    <citation type="submission" date="2012-02" db="EMBL/GenBank/DDBJ databases">
        <authorList>
            <person name="Genoscope - CEA"/>
        </authorList>
    </citation>
    <scope>NUCLEOTIDE SEQUENCE</scope>
</reference>
<dbReference type="GO" id="GO:0009090">
    <property type="term" value="P:homoserine biosynthetic process"/>
    <property type="evidence" value="ECO:0007669"/>
    <property type="project" value="TreeGrafter"/>
</dbReference>
<dbReference type="NCBIfam" id="TIGR00657">
    <property type="entry name" value="asp_kinases"/>
    <property type="match status" value="1"/>
</dbReference>
<protein>
    <recommendedName>
        <fullName evidence="7">Aspartokinase</fullName>
        <ecNumber evidence="7">2.7.2.4</ecNumber>
    </recommendedName>
</protein>
<comment type="pathway">
    <text evidence="8">Amino-acid biosynthesis; L-threonine biosynthesis; L-threonine from L-aspartate: step 1/5.</text>
</comment>
<accession>H6RGF7</accession>
<comment type="similarity">
    <text evidence="2 7">Belongs to the aspartokinase family.</text>
</comment>
<dbReference type="EC" id="2.7.2.4" evidence="7"/>
<dbReference type="AlphaFoldDB" id="H6RGF7"/>
<comment type="pathway">
    <text evidence="8">Amino-acid biosynthesis; L-methionine biosynthesis via de novo pathway; L-homoserine from L-aspartate: step 1/3.</text>
</comment>
<keyword evidence="8" id="KW-0028">Amino-acid biosynthesis</keyword>
<sequence length="425" mass="46768">MQINSHHFVVHKFGGASVKNSEAVRNVGTLLNQNIQGSAVVVVSAMGKTTNELENVLGVLNKEGVVSAQAQMNSIIDSHEAIARELGVNVDLRLIFESALKSANELEDEDARYDALVAAGEDASTRVLSGYLKTKNFEANWSDARDVILTDTKHRSARVNESRIYERGEGLRTSLSEMANQIIVTQGFIGRGPTGRTTTLGREGSDYSAALLACAIGAKEVVIWKDVPGMLNADPRVFDHTQTIKELDYGEALELSYYGASVIHPRTIKPLQNEGIPLFVKSFVDFNAPHTRIASYPGKVPGVPMYISLPNVSLLSLGPADNSFVGEDHLSTLFARLNKSGIHVRMMENSAVQFDLVFEEDPERRHRFVEGLGDGFWTKTEKGLELLTMRHGNAELMNQLTAGKEIVMEQKNPSTHRRLLRAIKV</sequence>
<dbReference type="PANTHER" id="PTHR21499:SF59">
    <property type="entry name" value="ASPARTOKINASE"/>
    <property type="match status" value="1"/>
</dbReference>
<evidence type="ECO:0000259" key="9">
    <source>
        <dbReference type="Pfam" id="PF00696"/>
    </source>
</evidence>
<evidence type="ECO:0000256" key="2">
    <source>
        <dbReference type="ARBA" id="ARBA00010122"/>
    </source>
</evidence>
<dbReference type="Gene3D" id="3.40.1160.10">
    <property type="entry name" value="Acetylglutamate kinase-like"/>
    <property type="match status" value="1"/>
</dbReference>
<dbReference type="GO" id="GO:0005524">
    <property type="term" value="F:ATP binding"/>
    <property type="evidence" value="ECO:0007669"/>
    <property type="project" value="UniProtKB-KW"/>
</dbReference>
<comment type="catalytic activity">
    <reaction evidence="7">
        <text>L-aspartate + ATP = 4-phospho-L-aspartate + ADP</text>
        <dbReference type="Rhea" id="RHEA:23776"/>
        <dbReference type="ChEBI" id="CHEBI:29991"/>
        <dbReference type="ChEBI" id="CHEBI:30616"/>
        <dbReference type="ChEBI" id="CHEBI:57535"/>
        <dbReference type="ChEBI" id="CHEBI:456216"/>
        <dbReference type="EC" id="2.7.2.4"/>
    </reaction>
</comment>
<gene>
    <name evidence="10" type="primary">lysC</name>
    <name evidence="10" type="ORF">VIS_S3CKB90004</name>
</gene>
<dbReference type="PANTHER" id="PTHR21499">
    <property type="entry name" value="ASPARTATE KINASE"/>
    <property type="match status" value="1"/>
</dbReference>
<dbReference type="Pfam" id="PF00696">
    <property type="entry name" value="AA_kinase"/>
    <property type="match status" value="1"/>
</dbReference>
<dbReference type="UniPathway" id="UPA00050">
    <property type="reaction ID" value="UER00461"/>
</dbReference>
<dbReference type="EMBL" id="FO117599">
    <property type="protein sequence ID" value="CCG00118.1"/>
    <property type="molecule type" value="Genomic_DNA"/>
</dbReference>
<keyword evidence="4" id="KW-0547">Nucleotide-binding</keyword>
<evidence type="ECO:0000256" key="6">
    <source>
        <dbReference type="ARBA" id="ARBA00022840"/>
    </source>
</evidence>
<dbReference type="UniPathway" id="UPA00034">
    <property type="reaction ID" value="UER00015"/>
</dbReference>
<dbReference type="Gene3D" id="1.20.120.1320">
    <property type="entry name" value="Aspartokinase, catalytic domain"/>
    <property type="match status" value="1"/>
</dbReference>
<name>H6RGF7_9BACT</name>
<feature type="domain" description="Aspartate/glutamate/uridylate kinase" evidence="9">
    <location>
        <begin position="8"/>
        <end position="282"/>
    </location>
</feature>
<keyword evidence="3 7" id="KW-0808">Transferase</keyword>
<evidence type="ECO:0000256" key="1">
    <source>
        <dbReference type="ARBA" id="ARBA00004766"/>
    </source>
</evidence>